<proteinExistence type="predicted"/>
<reference evidence="1 2" key="1">
    <citation type="journal article" date="2011" name="J. Bacteriol.">
        <title>Complete genome sequence of Paenibacillus polymyxa SC2, a strain of plant growth-promoting Rhizobacterium with broad-spectrum antimicrobial activity.</title>
        <authorList>
            <person name="Ma M."/>
            <person name="Wang C."/>
            <person name="Ding Y."/>
            <person name="Li L."/>
            <person name="Shen D."/>
            <person name="Jiang X."/>
            <person name="Guan D."/>
            <person name="Cao F."/>
            <person name="Chen H."/>
            <person name="Feng R."/>
            <person name="Wang X."/>
            <person name="Ge Y."/>
            <person name="Yao L."/>
            <person name="Bing X."/>
            <person name="Yang X."/>
            <person name="Li J."/>
            <person name="Du B."/>
        </authorList>
    </citation>
    <scope>NUCLEOTIDE SEQUENCE [LARGE SCALE GENOMIC DNA]</scope>
    <source>
        <strain evidence="1 2">SC2</strain>
        <plasmid evidence="2">pSC2</plasmid>
    </source>
</reference>
<evidence type="ECO:0000313" key="2">
    <source>
        <dbReference type="Proteomes" id="UP000006868"/>
    </source>
</evidence>
<name>E3EJV9_PAEPS</name>
<keyword evidence="1" id="KW-0614">Plasmid</keyword>
<dbReference type="AlphaFoldDB" id="E3EJV9"/>
<dbReference type="HOGENOM" id="CLU_2667680_0_0_9"/>
<sequence length="75" mass="8690">MASNLNVESEIMLETVFLDRLLESAMIDLNVGFEWNPSNPVKLVDIRKAIKNRIQPTSQPWGDTWKYEVNRVNTI</sequence>
<organism evidence="1 2">
    <name type="scientific">Paenibacillus polymyxa (strain SC2)</name>
    <name type="common">Bacillus polymyxa</name>
    <dbReference type="NCBI Taxonomy" id="886882"/>
    <lineage>
        <taxon>Bacteria</taxon>
        <taxon>Bacillati</taxon>
        <taxon>Bacillota</taxon>
        <taxon>Bacilli</taxon>
        <taxon>Bacillales</taxon>
        <taxon>Paenibacillaceae</taxon>
        <taxon>Paenibacillus</taxon>
    </lineage>
</organism>
<dbReference type="PATRIC" id="fig|886882.15.peg.5618"/>
<gene>
    <name evidence="1" type="ORF">PPSC2_26610</name>
</gene>
<dbReference type="EMBL" id="CP002214">
    <property type="protein sequence ID" value="ADO59707.1"/>
    <property type="molecule type" value="Genomic_DNA"/>
</dbReference>
<dbReference type="KEGG" id="ppm:PPSC2_26610"/>
<accession>E3EJV9</accession>
<dbReference type="RefSeq" id="WP_013386121.1">
    <property type="nucleotide sequence ID" value="NC_014628.2"/>
</dbReference>
<protein>
    <submittedName>
        <fullName evidence="1">Uncharacterized protein</fullName>
    </submittedName>
</protein>
<evidence type="ECO:0000313" key="1">
    <source>
        <dbReference type="EMBL" id="ADO59707.1"/>
    </source>
</evidence>
<geneLocation type="plasmid" evidence="1 2">
    <name>pSC2</name>
</geneLocation>
<dbReference type="Proteomes" id="UP000006868">
    <property type="component" value="Plasmid pSC2"/>
</dbReference>